<protein>
    <submittedName>
        <fullName evidence="2">Uncharacterized protein</fullName>
    </submittedName>
</protein>
<proteinExistence type="predicted"/>
<feature type="compositionally biased region" description="Basic and acidic residues" evidence="1">
    <location>
        <begin position="8"/>
        <end position="30"/>
    </location>
</feature>
<evidence type="ECO:0000313" key="2">
    <source>
        <dbReference type="EMBL" id="KAK5995652.1"/>
    </source>
</evidence>
<comment type="caution">
    <text evidence="2">The sequence shown here is derived from an EMBL/GenBank/DDBJ whole genome shotgun (WGS) entry which is preliminary data.</text>
</comment>
<reference evidence="2 3" key="1">
    <citation type="submission" date="2024-01" db="EMBL/GenBank/DDBJ databases">
        <title>Complete genome of Cladobotryum mycophilum ATHUM6906.</title>
        <authorList>
            <person name="Christinaki A.C."/>
            <person name="Myridakis A.I."/>
            <person name="Kouvelis V.N."/>
        </authorList>
    </citation>
    <scope>NUCLEOTIDE SEQUENCE [LARGE SCALE GENOMIC DNA]</scope>
    <source>
        <strain evidence="2 3">ATHUM6906</strain>
    </source>
</reference>
<dbReference type="PANTHER" id="PTHR38797:SF6">
    <property type="match status" value="1"/>
</dbReference>
<dbReference type="EMBL" id="JAVFKD010000004">
    <property type="protein sequence ID" value="KAK5995652.1"/>
    <property type="molecule type" value="Genomic_DNA"/>
</dbReference>
<sequence>MDDDDDGGGIRDNESTAAYRERISIAREAGHSNSNQPDQIESSPHFRILTSLVNNPTSSVTVSLTTMLLLAARQLVGQRSISPHLRTTFLSLLEAAQRTPPPRQAKLVRFVAVLYNAQVVDPMSGQSIVHLRRFAWPLVPGYEDDSVSSVWRSYSNIGHDIGPVTTLRWERLAAFLAQLSIIDDIASDYMRTTLYDAQLPVDAFQQALDPIGPHATPPSVALRIASIWVRYGSERLWHNLRNHRLVHWRRKTPERVIKLTPTDWETWIKGFTDAKSWVTDETTLQMIDEAVVEMKRVMASDDQDNTPKLTTSGKIAPESNAQSTTS</sequence>
<dbReference type="PANTHER" id="PTHR38797">
    <property type="entry name" value="NUCLEAR PORE COMPLEX PROTEIN NUP85-RELATED"/>
    <property type="match status" value="1"/>
</dbReference>
<feature type="region of interest" description="Disordered" evidence="1">
    <location>
        <begin position="1"/>
        <end position="41"/>
    </location>
</feature>
<keyword evidence="3" id="KW-1185">Reference proteome</keyword>
<feature type="compositionally biased region" description="Polar residues" evidence="1">
    <location>
        <begin position="306"/>
        <end position="326"/>
    </location>
</feature>
<evidence type="ECO:0000313" key="3">
    <source>
        <dbReference type="Proteomes" id="UP001338125"/>
    </source>
</evidence>
<dbReference type="InterPro" id="IPR022085">
    <property type="entry name" value="OpdG"/>
</dbReference>
<feature type="region of interest" description="Disordered" evidence="1">
    <location>
        <begin position="299"/>
        <end position="326"/>
    </location>
</feature>
<name>A0ABR0SU07_9HYPO</name>
<dbReference type="Pfam" id="PF12311">
    <property type="entry name" value="DUF3632"/>
    <property type="match status" value="1"/>
</dbReference>
<feature type="compositionally biased region" description="Polar residues" evidence="1">
    <location>
        <begin position="31"/>
        <end position="41"/>
    </location>
</feature>
<organism evidence="2 3">
    <name type="scientific">Cladobotryum mycophilum</name>
    <dbReference type="NCBI Taxonomy" id="491253"/>
    <lineage>
        <taxon>Eukaryota</taxon>
        <taxon>Fungi</taxon>
        <taxon>Dikarya</taxon>
        <taxon>Ascomycota</taxon>
        <taxon>Pezizomycotina</taxon>
        <taxon>Sordariomycetes</taxon>
        <taxon>Hypocreomycetidae</taxon>
        <taxon>Hypocreales</taxon>
        <taxon>Hypocreaceae</taxon>
        <taxon>Cladobotryum</taxon>
    </lineage>
</organism>
<evidence type="ECO:0000256" key="1">
    <source>
        <dbReference type="SAM" id="MobiDB-lite"/>
    </source>
</evidence>
<gene>
    <name evidence="2" type="ORF">PT974_04068</name>
</gene>
<dbReference type="Proteomes" id="UP001338125">
    <property type="component" value="Unassembled WGS sequence"/>
</dbReference>
<accession>A0ABR0SU07</accession>
<dbReference type="InterPro" id="IPR053204">
    <property type="entry name" value="Oxopyrrolidines_Biosynth-assoc"/>
</dbReference>